<keyword evidence="6" id="KW-0808">Transferase</keyword>
<dbReference type="InterPro" id="IPR016102">
    <property type="entry name" value="Succinyl-CoA_synth-like"/>
</dbReference>
<evidence type="ECO:0000313" key="6">
    <source>
        <dbReference type="EMBL" id="TVM35663.1"/>
    </source>
</evidence>
<reference evidence="6 7" key="1">
    <citation type="submission" date="2018-06" db="EMBL/GenBank/DDBJ databases">
        <title>Complete genome of Desulfovibrio marinus P48SEP.</title>
        <authorList>
            <person name="Crispim J.S."/>
            <person name="Vidigal P.M.P."/>
            <person name="Silva L.C.F."/>
            <person name="Araujo L.C."/>
            <person name="Laguardia C.N."/>
            <person name="Dias R.S."/>
            <person name="Sousa M.P."/>
            <person name="Paula S.O."/>
            <person name="Silva C."/>
        </authorList>
    </citation>
    <scope>NUCLEOTIDE SEQUENCE [LARGE SCALE GENOMIC DNA]</scope>
    <source>
        <strain evidence="6 7">P48SEP</strain>
    </source>
</reference>
<dbReference type="InterPro" id="IPR051538">
    <property type="entry name" value="Acyl-CoA_Synth/Transferase"/>
</dbReference>
<organism evidence="6 7">
    <name type="scientific">Oceanidesulfovibrio marinus</name>
    <dbReference type="NCBI Taxonomy" id="370038"/>
    <lineage>
        <taxon>Bacteria</taxon>
        <taxon>Pseudomonadati</taxon>
        <taxon>Thermodesulfobacteriota</taxon>
        <taxon>Desulfovibrionia</taxon>
        <taxon>Desulfovibrionales</taxon>
        <taxon>Desulfovibrionaceae</taxon>
        <taxon>Oceanidesulfovibrio</taxon>
    </lineage>
</organism>
<dbReference type="GO" id="GO:0016747">
    <property type="term" value="F:acyltransferase activity, transferring groups other than amino-acyl groups"/>
    <property type="evidence" value="ECO:0007669"/>
    <property type="project" value="InterPro"/>
</dbReference>
<keyword evidence="2" id="KW-0547">Nucleotide-binding</keyword>
<dbReference type="SUPFAM" id="SSF52210">
    <property type="entry name" value="Succinyl-CoA synthetase domains"/>
    <property type="match status" value="2"/>
</dbReference>
<dbReference type="GO" id="GO:0016874">
    <property type="term" value="F:ligase activity"/>
    <property type="evidence" value="ECO:0007669"/>
    <property type="project" value="UniProtKB-KW"/>
</dbReference>
<comment type="similarity">
    <text evidence="4">In the N-terminal section; belongs to the acetate CoA ligase alpha subunit family.</text>
</comment>
<sequence>MKISKLDKLFKPTSVAVIGASEEPGSPGRQIMENLLSGTFLGPVMPVREDMQPVLGQESSRSVDTLPLTPDMACILARHEELPRHLEDLGKRGCHAAVLLSRGLFRFDRDARDGFTRNLLDIAQKHEMRILGPNCLGFINPSIGLNASLAHRHALPGKVAFVSQSDSLFATVLDWATSQSIGFSHFISLGDRYDIRFGTVLDYLMSDPNTRAVLLYLETIVNARNFLSAARAVARNKPVLVLKAGRSIQGARAAAAHSGAFLGSDEVYDAAFRRAGMLRVNDIDTLFDTVETLARSRPLRGERLAVLTNGGSPGFLATDSLVMAGGRLATLEVETEQHLIETMEGSWSFDNPLILRSDASGELYSQALSYLLKDKNTDAVLVMHVPTHAVPDLEVAEAVAKTAKKSKRNVLTSWLGEEAAEEARAVFAKAGMPTYSTPDKAIRGFRNMVQYRRNQELLVEVPPSMPESFMPDTDEVKQLVARTLESGRQLMNGTEAMAVLSAYKVPAVETRLVSDMDGADGAVHAAQEIGYPVAVKVLSPDLLRKSLAGGVALDLETDAQVREAVTGMVERVREQQPSARINGFVVQRMMRRVFAHELFVEVVTDPVFGPVIRFGQGGSLTEIADDHAVALPPLNLGLAHELVSRTRVASILKGHREFPAANMDAICQTLVKISQLIVDIPEIFELSINPLFADAEGVMALDCAIHVAKAEVERGEDQLAIRPYPRELEVCVTLKDGRRVFLRPIRPEDEPAHWEFLEHVSAEDMRYRFFSNIGELPRTEMAKLTHIDYDREMAFIAKGSEVCGDEEGGEKTLGVVRASTSPDNEEAEFAILVRSDLKRLGLGKQLMKKIIEYCRSRGTHRIAGQALAENAGMVGLAEAVGFEVTKDFEDDVYNFDQVLNPTEEE</sequence>
<dbReference type="SUPFAM" id="SSF55729">
    <property type="entry name" value="Acyl-CoA N-acyltransferases (Nat)"/>
    <property type="match status" value="1"/>
</dbReference>
<dbReference type="Gene3D" id="3.40.50.261">
    <property type="entry name" value="Succinyl-CoA synthetase domains"/>
    <property type="match status" value="2"/>
</dbReference>
<dbReference type="PANTHER" id="PTHR43334">
    <property type="entry name" value="ACETATE--COA LIGASE [ADP-FORMING]"/>
    <property type="match status" value="1"/>
</dbReference>
<comment type="caution">
    <text evidence="6">The sequence shown here is derived from an EMBL/GenBank/DDBJ whole genome shotgun (WGS) entry which is preliminary data.</text>
</comment>
<dbReference type="RefSeq" id="WP_144233993.1">
    <property type="nucleotide sequence ID" value="NZ_QMIF01000002.1"/>
</dbReference>
<dbReference type="AlphaFoldDB" id="A0A6P1ZJA2"/>
<dbReference type="InterPro" id="IPR036291">
    <property type="entry name" value="NAD(P)-bd_dom_sf"/>
</dbReference>
<proteinExistence type="inferred from homology"/>
<evidence type="ECO:0000256" key="4">
    <source>
        <dbReference type="ARBA" id="ARBA00060888"/>
    </source>
</evidence>
<dbReference type="Pfam" id="PF13607">
    <property type="entry name" value="Succ_CoA_lig"/>
    <property type="match status" value="1"/>
</dbReference>
<dbReference type="SUPFAM" id="SSF51735">
    <property type="entry name" value="NAD(P)-binding Rossmann-fold domains"/>
    <property type="match status" value="1"/>
</dbReference>
<dbReference type="Gene3D" id="3.30.470.20">
    <property type="entry name" value="ATP-grasp fold, B domain"/>
    <property type="match status" value="1"/>
</dbReference>
<dbReference type="SUPFAM" id="SSF56059">
    <property type="entry name" value="Glutathione synthetase ATP-binding domain-like"/>
    <property type="match status" value="1"/>
</dbReference>
<dbReference type="Pfam" id="PF13380">
    <property type="entry name" value="CoA_binding_2"/>
    <property type="match status" value="1"/>
</dbReference>
<dbReference type="Gene3D" id="3.40.50.720">
    <property type="entry name" value="NAD(P)-binding Rossmann-like Domain"/>
    <property type="match status" value="1"/>
</dbReference>
<keyword evidence="3" id="KW-0067">ATP-binding</keyword>
<feature type="domain" description="N-acetyltransferase" evidence="5">
    <location>
        <begin position="740"/>
        <end position="904"/>
    </location>
</feature>
<keyword evidence="1" id="KW-0436">Ligase</keyword>
<gene>
    <name evidence="6" type="ORF">DQK91_03070</name>
</gene>
<evidence type="ECO:0000259" key="5">
    <source>
        <dbReference type="PROSITE" id="PS51186"/>
    </source>
</evidence>
<dbReference type="PANTHER" id="PTHR43334:SF1">
    <property type="entry name" value="3-HYDROXYPROPIONATE--COA LIGASE [ADP-FORMING]"/>
    <property type="match status" value="1"/>
</dbReference>
<dbReference type="Gene3D" id="3.30.1490.20">
    <property type="entry name" value="ATP-grasp fold, A domain"/>
    <property type="match status" value="1"/>
</dbReference>
<dbReference type="InterPro" id="IPR003781">
    <property type="entry name" value="CoA-bd"/>
</dbReference>
<dbReference type="GO" id="GO:0005524">
    <property type="term" value="F:ATP binding"/>
    <property type="evidence" value="ECO:0007669"/>
    <property type="project" value="UniProtKB-KW"/>
</dbReference>
<dbReference type="EMBL" id="QMIF01000002">
    <property type="protein sequence ID" value="TVM35663.1"/>
    <property type="molecule type" value="Genomic_DNA"/>
</dbReference>
<accession>A0A6P1ZJA2</accession>
<dbReference type="InterPro" id="IPR013815">
    <property type="entry name" value="ATP_grasp_subdomain_1"/>
</dbReference>
<name>A0A6P1ZJA2_9BACT</name>
<dbReference type="Proteomes" id="UP000434052">
    <property type="component" value="Unassembled WGS sequence"/>
</dbReference>
<dbReference type="SMART" id="SM00881">
    <property type="entry name" value="CoA_binding"/>
    <property type="match status" value="1"/>
</dbReference>
<dbReference type="Pfam" id="PF00583">
    <property type="entry name" value="Acetyltransf_1"/>
    <property type="match status" value="1"/>
</dbReference>
<evidence type="ECO:0000313" key="7">
    <source>
        <dbReference type="Proteomes" id="UP000434052"/>
    </source>
</evidence>
<evidence type="ECO:0000256" key="1">
    <source>
        <dbReference type="ARBA" id="ARBA00022598"/>
    </source>
</evidence>
<protein>
    <submittedName>
        <fullName evidence="6">GNAT family N-acetyltransferase</fullName>
    </submittedName>
</protein>
<dbReference type="Gene3D" id="3.40.630.30">
    <property type="match status" value="1"/>
</dbReference>
<dbReference type="Pfam" id="PF13549">
    <property type="entry name" value="ATP-grasp_5"/>
    <property type="match status" value="1"/>
</dbReference>
<evidence type="ECO:0000256" key="3">
    <source>
        <dbReference type="ARBA" id="ARBA00022840"/>
    </source>
</evidence>
<evidence type="ECO:0000256" key="2">
    <source>
        <dbReference type="ARBA" id="ARBA00022741"/>
    </source>
</evidence>
<dbReference type="FunFam" id="3.30.1490.20:FF:000020">
    <property type="entry name" value="Protein lysine acetyltransferase"/>
    <property type="match status" value="1"/>
</dbReference>
<dbReference type="OrthoDB" id="9807426at2"/>
<dbReference type="InterPro" id="IPR000182">
    <property type="entry name" value="GNAT_dom"/>
</dbReference>
<dbReference type="InterPro" id="IPR032875">
    <property type="entry name" value="Succ_CoA_lig_flav_dom"/>
</dbReference>
<dbReference type="CDD" id="cd04301">
    <property type="entry name" value="NAT_SF"/>
    <property type="match status" value="1"/>
</dbReference>
<dbReference type="InterPro" id="IPR016181">
    <property type="entry name" value="Acyl_CoA_acyltransferase"/>
</dbReference>
<dbReference type="PROSITE" id="PS51186">
    <property type="entry name" value="GNAT"/>
    <property type="match status" value="1"/>
</dbReference>